<dbReference type="EMBL" id="LUUK01000040">
    <property type="protein sequence ID" value="OAI25179.1"/>
    <property type="molecule type" value="Genomic_DNA"/>
</dbReference>
<proteinExistence type="predicted"/>
<sequence length="243" mass="26981">MQNTFKFITPSSWLTRKVNIELIGVGGTGSEVLTSLARIDYSMRHLGHPGFQVVAWDGDRVEPPNIGRQAFYPADIGYNKAVVSVQRINMLFGQDWRAEPRMLEVAEINSHRFDLIITCVDIAQFRADIAKHPHKSSDALWIDTGNGAQTGQVVMGRLNHDDQGPIALPSVFDFHPELDGMQDRNTPSCSMEEALANQDLPINRAIANVVMQLLWGLLRYGGTNWQGAYINIAKGSQLPINIA</sequence>
<dbReference type="OrthoDB" id="5298642at2"/>
<name>A0A177P6X1_9GAMM</name>
<dbReference type="InterPro" id="IPR000594">
    <property type="entry name" value="ThiF_NAD_FAD-bd"/>
</dbReference>
<dbReference type="InterPro" id="IPR022500">
    <property type="entry name" value="PRTRC_ThiF"/>
</dbReference>
<dbReference type="InterPro" id="IPR035985">
    <property type="entry name" value="Ubiquitin-activating_enz"/>
</dbReference>
<dbReference type="NCBIfam" id="TIGR03736">
    <property type="entry name" value="PRTRC_ThiF"/>
    <property type="match status" value="1"/>
</dbReference>
<organism evidence="2 3">
    <name type="scientific">Methylomonas koyamae</name>
    <dbReference type="NCBI Taxonomy" id="702114"/>
    <lineage>
        <taxon>Bacteria</taxon>
        <taxon>Pseudomonadati</taxon>
        <taxon>Pseudomonadota</taxon>
        <taxon>Gammaproteobacteria</taxon>
        <taxon>Methylococcales</taxon>
        <taxon>Methylococcaceae</taxon>
        <taxon>Methylomonas</taxon>
    </lineage>
</organism>
<protein>
    <recommendedName>
        <fullName evidence="1">THIF-type NAD/FAD binding fold domain-containing protein</fullName>
    </recommendedName>
</protein>
<evidence type="ECO:0000259" key="1">
    <source>
        <dbReference type="Pfam" id="PF00899"/>
    </source>
</evidence>
<comment type="caution">
    <text evidence="2">The sequence shown here is derived from an EMBL/GenBank/DDBJ whole genome shotgun (WGS) entry which is preliminary data.</text>
</comment>
<feature type="domain" description="THIF-type NAD/FAD binding fold" evidence="1">
    <location>
        <begin position="16"/>
        <end position="214"/>
    </location>
</feature>
<dbReference type="SUPFAM" id="SSF69572">
    <property type="entry name" value="Activating enzymes of the ubiquitin-like proteins"/>
    <property type="match status" value="1"/>
</dbReference>
<dbReference type="AlphaFoldDB" id="A0A177P6X1"/>
<dbReference type="STRING" id="702114.A1355_19930"/>
<dbReference type="GO" id="GO:0008641">
    <property type="term" value="F:ubiquitin-like modifier activating enzyme activity"/>
    <property type="evidence" value="ECO:0007669"/>
    <property type="project" value="InterPro"/>
</dbReference>
<evidence type="ECO:0000313" key="2">
    <source>
        <dbReference type="EMBL" id="OAI25179.1"/>
    </source>
</evidence>
<accession>A0A177P6X1</accession>
<evidence type="ECO:0000313" key="3">
    <source>
        <dbReference type="Proteomes" id="UP000077628"/>
    </source>
</evidence>
<dbReference type="Pfam" id="PF00899">
    <property type="entry name" value="ThiF"/>
    <property type="match status" value="1"/>
</dbReference>
<dbReference type="RefSeq" id="WP_064025184.1">
    <property type="nucleotide sequence ID" value="NZ_LUUK01000040.1"/>
</dbReference>
<gene>
    <name evidence="2" type="ORF">A1355_19930</name>
</gene>
<reference evidence="3" key="1">
    <citation type="submission" date="2016-03" db="EMBL/GenBank/DDBJ databases">
        <authorList>
            <person name="Heylen K."/>
            <person name="De Vos P."/>
            <person name="Vekeman B."/>
        </authorList>
    </citation>
    <scope>NUCLEOTIDE SEQUENCE [LARGE SCALE GENOMIC DNA]</scope>
    <source>
        <strain evidence="3">R-45383</strain>
    </source>
</reference>
<dbReference type="Gene3D" id="3.40.50.720">
    <property type="entry name" value="NAD(P)-binding Rossmann-like Domain"/>
    <property type="match status" value="1"/>
</dbReference>
<keyword evidence="3" id="KW-1185">Reference proteome</keyword>
<dbReference type="Proteomes" id="UP000077628">
    <property type="component" value="Unassembled WGS sequence"/>
</dbReference>